<evidence type="ECO:0000313" key="1">
    <source>
        <dbReference type="EMBL" id="KFH45612.1"/>
    </source>
</evidence>
<dbReference type="EMBL" id="JPKY01000029">
    <property type="protein sequence ID" value="KFH45612.1"/>
    <property type="molecule type" value="Genomic_DNA"/>
</dbReference>
<organism evidence="1 2">
    <name type="scientific">Hapsidospora chrysogenum (strain ATCC 11550 / CBS 779.69 / DSM 880 / IAM 14645 / JCM 23072 / IMI 49137)</name>
    <name type="common">Acremonium chrysogenum</name>
    <dbReference type="NCBI Taxonomy" id="857340"/>
    <lineage>
        <taxon>Eukaryota</taxon>
        <taxon>Fungi</taxon>
        <taxon>Dikarya</taxon>
        <taxon>Ascomycota</taxon>
        <taxon>Pezizomycotina</taxon>
        <taxon>Sordariomycetes</taxon>
        <taxon>Hypocreomycetidae</taxon>
        <taxon>Hypocreales</taxon>
        <taxon>Bionectriaceae</taxon>
        <taxon>Hapsidospora</taxon>
    </lineage>
</organism>
<accession>A0A086T8D0</accession>
<evidence type="ECO:0000313" key="2">
    <source>
        <dbReference type="Proteomes" id="UP000029964"/>
    </source>
</evidence>
<sequence length="87" mass="9795">MCNRMRELCFTIAMFDNSAFYIMLAEAAIWDVGRCQRPLLEENPLSVNYYTAALRSVSGQIQALRSAVCYGIISTVIAIASYDVRFT</sequence>
<keyword evidence="2" id="KW-1185">Reference proteome</keyword>
<protein>
    <submittedName>
        <fullName evidence="1">Uncharacterized protein</fullName>
    </submittedName>
</protein>
<reference evidence="2" key="1">
    <citation type="journal article" date="2014" name="Genome Announc.">
        <title>Genome sequence and annotation of Acremonium chrysogenum, producer of the beta-lactam antibiotic cephalosporin C.</title>
        <authorList>
            <person name="Terfehr D."/>
            <person name="Dahlmann T.A."/>
            <person name="Specht T."/>
            <person name="Zadra I."/>
            <person name="Kuernsteiner H."/>
            <person name="Kueck U."/>
        </authorList>
    </citation>
    <scope>NUCLEOTIDE SEQUENCE [LARGE SCALE GENOMIC DNA]</scope>
    <source>
        <strain evidence="2">ATCC 11550 / CBS 779.69 / DSM 880 / IAM 14645 / JCM 23072 / IMI 49137</strain>
    </source>
</reference>
<name>A0A086T8D0_HAPC1</name>
<dbReference type="AlphaFoldDB" id="A0A086T8D0"/>
<proteinExistence type="predicted"/>
<comment type="caution">
    <text evidence="1">The sequence shown here is derived from an EMBL/GenBank/DDBJ whole genome shotgun (WGS) entry which is preliminary data.</text>
</comment>
<dbReference type="HOGENOM" id="CLU_2482806_0_0_1"/>
<dbReference type="OrthoDB" id="3469225at2759"/>
<dbReference type="Proteomes" id="UP000029964">
    <property type="component" value="Unassembled WGS sequence"/>
</dbReference>
<gene>
    <name evidence="1" type="ORF">ACRE_035040</name>
</gene>